<dbReference type="Gene3D" id="2.180.10.10">
    <property type="entry name" value="RHS repeat-associated core"/>
    <property type="match status" value="1"/>
</dbReference>
<dbReference type="AlphaFoldDB" id="A0A2D1U8T8"/>
<sequence length="508" mass="57133">MLKPIIITLAADTNKIRSDYKWSKNTRMKKLLTIFLIFFSCLSNIQAQVQHLSLDTYDNQREITATGSITFTNGFTVPAGTSFSAYITPPGGNCQQSLYTTNRNFNYIITHNVRRPGIVNPSDSTNLVCQVNTVIDYMDGQGRSVGSIAVKGSPSLASVFQLKDYNDLGLEKTQYLPYTKSGEFGFLRPNVTDLSSFYTNQVNVVHTPYPFSETVYEPSPLRRLEEQGAPGDYWQLGTSSSPNKGHTITYVEDNHKREALYKVAIDNVTGARTLTRKDNNELYPIDALTRVVTRDENNNNSYNYAGTSLECKDREGRVVLKRTYNQNGAVVDTLSTYYVYDDFGNLSFVLPPKAEPDKNVAIPQTTLDNLCYQYRYDGRRRLTAKKLPGKGWEYMVYNKRDQLILTQDAEQRNKAPQEWAAVKYDVMGREIIKGIYLHPGSTAGTDNLNTVQNLANAVNVYWEGKVTTGNGYTNSAFPTALTTTLSINYYDDYNFPGGNPYPYTEGGE</sequence>
<proteinExistence type="predicted"/>
<organism evidence="2 3">
    <name type="scientific">Pedobacter ginsengisoli</name>
    <dbReference type="NCBI Taxonomy" id="363852"/>
    <lineage>
        <taxon>Bacteria</taxon>
        <taxon>Pseudomonadati</taxon>
        <taxon>Bacteroidota</taxon>
        <taxon>Sphingobacteriia</taxon>
        <taxon>Sphingobacteriales</taxon>
        <taxon>Sphingobacteriaceae</taxon>
        <taxon>Pedobacter</taxon>
    </lineage>
</organism>
<dbReference type="Pfam" id="PF20041">
    <property type="entry name" value="DUF6443"/>
    <property type="match status" value="1"/>
</dbReference>
<evidence type="ECO:0000313" key="2">
    <source>
        <dbReference type="EMBL" id="ATP58027.1"/>
    </source>
</evidence>
<evidence type="ECO:0000313" key="3">
    <source>
        <dbReference type="Proteomes" id="UP000223749"/>
    </source>
</evidence>
<dbReference type="EMBL" id="CP024091">
    <property type="protein sequence ID" value="ATP58027.1"/>
    <property type="molecule type" value="Genomic_DNA"/>
</dbReference>
<keyword evidence="3" id="KW-1185">Reference proteome</keyword>
<dbReference type="Proteomes" id="UP000223749">
    <property type="component" value="Chromosome"/>
</dbReference>
<reference evidence="2 3" key="1">
    <citation type="submission" date="2017-10" db="EMBL/GenBank/DDBJ databases">
        <title>Whole genome of Pedobacter ginsengisoli T01R-27 isolated from tomato rhizosphere.</title>
        <authorList>
            <person name="Weon H.-Y."/>
            <person name="Lee S.A."/>
            <person name="Sang M.K."/>
            <person name="Song J."/>
        </authorList>
    </citation>
    <scope>NUCLEOTIDE SEQUENCE [LARGE SCALE GENOMIC DNA]</scope>
    <source>
        <strain evidence="2 3">T01R-27</strain>
    </source>
</reference>
<evidence type="ECO:0000259" key="1">
    <source>
        <dbReference type="Pfam" id="PF20041"/>
    </source>
</evidence>
<feature type="domain" description="DUF6443" evidence="1">
    <location>
        <begin position="121"/>
        <end position="244"/>
    </location>
</feature>
<gene>
    <name evidence="2" type="ORF">CPT03_16920</name>
</gene>
<dbReference type="InterPro" id="IPR045619">
    <property type="entry name" value="DUF6443"/>
</dbReference>
<protein>
    <recommendedName>
        <fullName evidence="1">DUF6443 domain-containing protein</fullName>
    </recommendedName>
</protein>
<dbReference type="KEGG" id="pgs:CPT03_16920"/>
<name>A0A2D1U8T8_9SPHI</name>
<accession>A0A2D1U8T8</accession>